<dbReference type="Proteomes" id="UP001148737">
    <property type="component" value="Unassembled WGS sequence"/>
</dbReference>
<comment type="caution">
    <text evidence="1">The sequence shown here is derived from an EMBL/GenBank/DDBJ whole genome shotgun (WGS) entry which is preliminary data.</text>
</comment>
<proteinExistence type="predicted"/>
<name>A0ACC1R6N3_9HYPO</name>
<sequence>MAQYDKIGTQYDFIKTTPFNDIEQYNFRSAIQPLFAGGDCHVIEFASGTGFYSERMLRWGAASVTGVELSSAMVDGANERLANTDLAPRAKFIHGDGREVKLYPAPSPQKFDVAASVWFLNYAMSYGELEAMFKTIALNLKDDGVFIGVCLPPIDDFERRIGSYTPEAMNRTGVRFDYLAPLESGEGYPFRVVALDPTHPEQPVLEFESFHLKKRLYESAARAGGMAGRLEWCDCDFAVDGWRQKVGLQHDDDAWEKLNKAPHMCILKISKK</sequence>
<evidence type="ECO:0000313" key="1">
    <source>
        <dbReference type="EMBL" id="KAJ3499369.1"/>
    </source>
</evidence>
<keyword evidence="2" id="KW-1185">Reference proteome</keyword>
<gene>
    <name evidence="1" type="ORF">NLG97_g402</name>
</gene>
<protein>
    <submittedName>
        <fullName evidence="1">Uncharacterized protein</fullName>
    </submittedName>
</protein>
<accession>A0ACC1R6N3</accession>
<evidence type="ECO:0000313" key="2">
    <source>
        <dbReference type="Proteomes" id="UP001148737"/>
    </source>
</evidence>
<reference evidence="1" key="1">
    <citation type="submission" date="2022-07" db="EMBL/GenBank/DDBJ databases">
        <title>Genome Sequence of Lecanicillium saksenae.</title>
        <authorList>
            <person name="Buettner E."/>
        </authorList>
    </citation>
    <scope>NUCLEOTIDE SEQUENCE</scope>
    <source>
        <strain evidence="1">VT-O1</strain>
    </source>
</reference>
<organism evidence="1 2">
    <name type="scientific">Lecanicillium saksenae</name>
    <dbReference type="NCBI Taxonomy" id="468837"/>
    <lineage>
        <taxon>Eukaryota</taxon>
        <taxon>Fungi</taxon>
        <taxon>Dikarya</taxon>
        <taxon>Ascomycota</taxon>
        <taxon>Pezizomycotina</taxon>
        <taxon>Sordariomycetes</taxon>
        <taxon>Hypocreomycetidae</taxon>
        <taxon>Hypocreales</taxon>
        <taxon>Cordycipitaceae</taxon>
        <taxon>Lecanicillium</taxon>
    </lineage>
</organism>
<dbReference type="EMBL" id="JANAKD010000013">
    <property type="protein sequence ID" value="KAJ3499369.1"/>
    <property type="molecule type" value="Genomic_DNA"/>
</dbReference>